<evidence type="ECO:0000313" key="4">
    <source>
        <dbReference type="Proteomes" id="UP000515151"/>
    </source>
</evidence>
<evidence type="ECO:0000313" key="3">
    <source>
        <dbReference type="Proteomes" id="UP000197138"/>
    </source>
</evidence>
<reference evidence="2" key="2">
    <citation type="submission" date="2017-06" db="EMBL/GenBank/DDBJ databases">
        <title>The pomegranate genome and the genomics of punicalagin biosynthesis.</title>
        <authorList>
            <person name="Xu C."/>
        </authorList>
    </citation>
    <scope>NUCLEOTIDE SEQUENCE [LARGE SCALE GENOMIC DNA]</scope>
    <source>
        <tissue evidence="2">Fresh leaf</tissue>
    </source>
</reference>
<dbReference type="RefSeq" id="XP_031406298.1">
    <property type="nucleotide sequence ID" value="XM_031550438.1"/>
</dbReference>
<keyword evidence="4" id="KW-1185">Reference proteome</keyword>
<dbReference type="Pfam" id="PF04749">
    <property type="entry name" value="PLAC8"/>
    <property type="match status" value="1"/>
</dbReference>
<organism evidence="2 3">
    <name type="scientific">Punica granatum</name>
    <name type="common">Pomegranate</name>
    <dbReference type="NCBI Taxonomy" id="22663"/>
    <lineage>
        <taxon>Eukaryota</taxon>
        <taxon>Viridiplantae</taxon>
        <taxon>Streptophyta</taxon>
        <taxon>Embryophyta</taxon>
        <taxon>Tracheophyta</taxon>
        <taxon>Spermatophyta</taxon>
        <taxon>Magnoliopsida</taxon>
        <taxon>eudicotyledons</taxon>
        <taxon>Gunneridae</taxon>
        <taxon>Pentapetalae</taxon>
        <taxon>rosids</taxon>
        <taxon>malvids</taxon>
        <taxon>Myrtales</taxon>
        <taxon>Lythraceae</taxon>
        <taxon>Punica</taxon>
    </lineage>
</organism>
<feature type="compositionally biased region" description="Low complexity" evidence="1">
    <location>
        <begin position="82"/>
        <end position="92"/>
    </location>
</feature>
<proteinExistence type="predicted"/>
<dbReference type="AlphaFoldDB" id="A0A218VXZ3"/>
<dbReference type="Proteomes" id="UP000515151">
    <property type="component" value="Chromosome 7"/>
</dbReference>
<dbReference type="InterPro" id="IPR006461">
    <property type="entry name" value="PLAC_motif_containing"/>
</dbReference>
<dbReference type="OrthoDB" id="1045822at2759"/>
<dbReference type="PANTHER" id="PTHR15907">
    <property type="entry name" value="DUF614 FAMILY PROTEIN-RELATED"/>
    <property type="match status" value="1"/>
</dbReference>
<dbReference type="EMBL" id="MTKT01005615">
    <property type="protein sequence ID" value="OWM65149.1"/>
    <property type="molecule type" value="Genomic_DNA"/>
</dbReference>
<reference evidence="4" key="3">
    <citation type="journal article" date="2020" name="Plant Biotechnol. J.">
        <title>The pomegranate (Punica granatum L.) draft genome dissects genetic divergence between soft- and hard-seeded cultivars.</title>
        <authorList>
            <person name="Luo X."/>
            <person name="Li H."/>
            <person name="Wu Z."/>
            <person name="Yao W."/>
            <person name="Zhao P."/>
            <person name="Cao D."/>
            <person name="Yu H."/>
            <person name="Li K."/>
            <person name="Poudel K."/>
            <person name="Zhao D."/>
            <person name="Zhang F."/>
            <person name="Xia X."/>
            <person name="Chen L."/>
            <person name="Wang Q."/>
            <person name="Jing D."/>
            <person name="Cao S."/>
        </authorList>
    </citation>
    <scope>NUCLEOTIDE SEQUENCE [LARGE SCALE GENOMIC DNA]</scope>
</reference>
<evidence type="ECO:0000313" key="5">
    <source>
        <dbReference type="RefSeq" id="XP_031406298.1"/>
    </source>
</evidence>
<dbReference type="GeneID" id="116214930"/>
<feature type="compositionally biased region" description="Pro residues" evidence="1">
    <location>
        <begin position="93"/>
        <end position="126"/>
    </location>
</feature>
<protein>
    <submittedName>
        <fullName evidence="5">Protein PLANT CADMIUM RESISTANCE 5-like</fullName>
    </submittedName>
</protein>
<feature type="compositionally biased region" description="Pro residues" evidence="1">
    <location>
        <begin position="64"/>
        <end position="81"/>
    </location>
</feature>
<reference evidence="3" key="1">
    <citation type="journal article" date="2017" name="Plant J.">
        <title>The pomegranate (Punica granatum L.) genome and the genomics of punicalagin biosynthesis.</title>
        <authorList>
            <person name="Qin G."/>
            <person name="Xu C."/>
            <person name="Ming R."/>
            <person name="Tang H."/>
            <person name="Guyot R."/>
            <person name="Kramer E.M."/>
            <person name="Hu Y."/>
            <person name="Yi X."/>
            <person name="Qi Y."/>
            <person name="Xu X."/>
            <person name="Gao Z."/>
            <person name="Pan H."/>
            <person name="Jian J."/>
            <person name="Tian Y."/>
            <person name="Yue Z."/>
            <person name="Xu Y."/>
        </authorList>
    </citation>
    <scope>NUCLEOTIDE SEQUENCE [LARGE SCALE GENOMIC DNA]</scope>
    <source>
        <strain evidence="3">cv. Dabenzi</strain>
    </source>
</reference>
<dbReference type="NCBIfam" id="TIGR01571">
    <property type="entry name" value="A_thal_Cys_rich"/>
    <property type="match status" value="1"/>
</dbReference>
<feature type="compositionally biased region" description="Low complexity" evidence="1">
    <location>
        <begin position="141"/>
        <end position="150"/>
    </location>
</feature>
<name>A0A218VXZ3_PUNGR</name>
<reference evidence="5" key="4">
    <citation type="submission" date="2025-04" db="UniProtKB">
        <authorList>
            <consortium name="RefSeq"/>
        </authorList>
    </citation>
    <scope>IDENTIFICATION</scope>
    <source>
        <tissue evidence="5">Leaf</tissue>
    </source>
</reference>
<gene>
    <name evidence="5" type="primary">LOC116214930</name>
    <name evidence="2" type="ORF">CDL15_Pgr008736</name>
</gene>
<feature type="compositionally biased region" description="Low complexity" evidence="1">
    <location>
        <begin position="30"/>
        <end position="41"/>
    </location>
</feature>
<accession>A0A218VXZ3</accession>
<sequence>MGRPEGESSGTPPPYAQQPDPGHGTIPATPYYDQAQQDQPYGLPPPAIDQPPPQHQTVSRAPLHSPPPPPGPVQFPPPSPQMSPAAPLHQPAAYPPPPTVFPPPQNPPPLEAYPPQRPAAYPPPSPQQLAQQYPPPPPPQVNCQPVQFPPAGNTHQVNCQPVQFPPAGTAQVGYGGQMPPQSPIKPAAAGIPAMPLPNTEGWRTGLFDCMEDPMNAIITFLFPCLTFGQIAEIIDNGQTNCATGAILYAMITSFVGMPCIYSCTYRTKLRSKFGLVEAPAPDWVVHFLCEACALCQAYRELNHRGLDPSLGWQGNLARNQQQQHQMAMMAPTPQRMM</sequence>
<feature type="compositionally biased region" description="Pro residues" evidence="1">
    <location>
        <begin position="42"/>
        <end position="54"/>
    </location>
</feature>
<feature type="region of interest" description="Disordered" evidence="1">
    <location>
        <begin position="1"/>
        <end position="154"/>
    </location>
</feature>
<evidence type="ECO:0000256" key="1">
    <source>
        <dbReference type="SAM" id="MobiDB-lite"/>
    </source>
</evidence>
<evidence type="ECO:0000313" key="2">
    <source>
        <dbReference type="EMBL" id="OWM65149.1"/>
    </source>
</evidence>
<dbReference type="Proteomes" id="UP000197138">
    <property type="component" value="Unassembled WGS sequence"/>
</dbReference>